<sequence length="517" mass="58847">MITLRPIYLTITTLFFFNTIMAQETTVVPLYPLLAQTGKFGYCDSTGNSIIPARFDEAQPFKNGYAVASVNQQYGVIDLKGKTIVPFKYPYADLFSDGLFAVAITKKEYNAWWRCWQWKILPEFNVLSTGNKGPFLVTKVPRAKWKIRSLQGGKVLFRQRRMDLENAYGSYWKKDWEPYRSVPRDILISSSGRNLQVQHRSFQLGAGNKLKQVNGHFFDFINDTTALVFKNGQYYKSGINGKSTDQITYTEAGSLLFNRTSGKTIVVKKQRQDMYPYTTISTAVFKSNEGKYYLFPDLYKPLPADIQDYKKEDDTATAAEIMGQAIIISSIPDSEYFLVLSIFGKSKESRCLLLDTNGHWYTKIPAYAGLDMMLSNGDLLFTRGAKKGMMGRDLLFKSLPFSENAAPCYLSVDLYSGKDAATGKYGIYDVQKQTWQVMPVYDYIGNEIVPGIIVYTAKIVENGHQKEMYGLLDIQHNKVITPPLYHHIDGDGLVRKTENGKEISFYINRVNGKEYRE</sequence>
<evidence type="ECO:0000313" key="2">
    <source>
        <dbReference type="Proteomes" id="UP000240971"/>
    </source>
</evidence>
<comment type="caution">
    <text evidence="1">The sequence shown here is derived from an EMBL/GenBank/DDBJ whole genome shotgun (WGS) entry which is preliminary data.</text>
</comment>
<keyword evidence="2" id="KW-1185">Reference proteome</keyword>
<protein>
    <submittedName>
        <fullName evidence="1">WG repeat protein</fullName>
    </submittedName>
</protein>
<dbReference type="Pfam" id="PF14903">
    <property type="entry name" value="WG_beta_rep"/>
    <property type="match status" value="1"/>
</dbReference>
<dbReference type="EMBL" id="PYAW01000003">
    <property type="protein sequence ID" value="PSL46324.1"/>
    <property type="molecule type" value="Genomic_DNA"/>
</dbReference>
<reference evidence="1 2" key="1">
    <citation type="submission" date="2018-03" db="EMBL/GenBank/DDBJ databases">
        <title>Genomic Encyclopedia of Archaeal and Bacterial Type Strains, Phase II (KMG-II): from individual species to whole genera.</title>
        <authorList>
            <person name="Goeker M."/>
        </authorList>
    </citation>
    <scope>NUCLEOTIDE SEQUENCE [LARGE SCALE GENOMIC DNA]</scope>
    <source>
        <strain evidence="1 2">DSM 24859</strain>
    </source>
</reference>
<proteinExistence type="predicted"/>
<accession>A0A2P8HJD3</accession>
<name>A0A2P8HJD3_CHINA</name>
<dbReference type="Proteomes" id="UP000240971">
    <property type="component" value="Unassembled WGS sequence"/>
</dbReference>
<evidence type="ECO:0000313" key="1">
    <source>
        <dbReference type="EMBL" id="PSL46324.1"/>
    </source>
</evidence>
<dbReference type="PANTHER" id="PTHR37841:SF1">
    <property type="entry name" value="DUF3298 DOMAIN-CONTAINING PROTEIN"/>
    <property type="match status" value="1"/>
</dbReference>
<dbReference type="InterPro" id="IPR032774">
    <property type="entry name" value="WG_beta_rep"/>
</dbReference>
<organism evidence="1 2">
    <name type="scientific">Chitinophaga niastensis</name>
    <dbReference type="NCBI Taxonomy" id="536980"/>
    <lineage>
        <taxon>Bacteria</taxon>
        <taxon>Pseudomonadati</taxon>
        <taxon>Bacteroidota</taxon>
        <taxon>Chitinophagia</taxon>
        <taxon>Chitinophagales</taxon>
        <taxon>Chitinophagaceae</taxon>
        <taxon>Chitinophaga</taxon>
    </lineage>
</organism>
<dbReference type="AlphaFoldDB" id="A0A2P8HJD3"/>
<gene>
    <name evidence="1" type="ORF">CLV51_103302</name>
</gene>
<dbReference type="PANTHER" id="PTHR37841">
    <property type="entry name" value="GLR2918 PROTEIN"/>
    <property type="match status" value="1"/>
</dbReference>